<evidence type="ECO:0000256" key="6">
    <source>
        <dbReference type="SAM" id="Phobius"/>
    </source>
</evidence>
<evidence type="ECO:0000256" key="1">
    <source>
        <dbReference type="ARBA" id="ARBA00000085"/>
    </source>
</evidence>
<organism evidence="9 10">
    <name type="scientific">Bacteroides nordii</name>
    <dbReference type="NCBI Taxonomy" id="291645"/>
    <lineage>
        <taxon>Bacteria</taxon>
        <taxon>Pseudomonadati</taxon>
        <taxon>Bacteroidota</taxon>
        <taxon>Bacteroidia</taxon>
        <taxon>Bacteroidales</taxon>
        <taxon>Bacteroidaceae</taxon>
        <taxon>Bacteroides</taxon>
    </lineage>
</organism>
<evidence type="ECO:0000259" key="8">
    <source>
        <dbReference type="PROSITE" id="PS50109"/>
    </source>
</evidence>
<dbReference type="InterPro" id="IPR011990">
    <property type="entry name" value="TPR-like_helical_dom_sf"/>
</dbReference>
<evidence type="ECO:0000256" key="3">
    <source>
        <dbReference type="ARBA" id="ARBA00022679"/>
    </source>
</evidence>
<evidence type="ECO:0000256" key="5">
    <source>
        <dbReference type="ARBA" id="ARBA00023012"/>
    </source>
</evidence>
<dbReference type="InterPro" id="IPR033405">
    <property type="entry name" value="DUF5112"/>
</dbReference>
<keyword evidence="3" id="KW-0808">Transferase</keyword>
<dbReference type="Pfam" id="PF02518">
    <property type="entry name" value="HATPase_c"/>
    <property type="match status" value="2"/>
</dbReference>
<keyword evidence="6" id="KW-0812">Transmembrane</keyword>
<dbReference type="GO" id="GO:0000160">
    <property type="term" value="P:phosphorelay signal transduction system"/>
    <property type="evidence" value="ECO:0007669"/>
    <property type="project" value="UniProtKB-KW"/>
</dbReference>
<feature type="domain" description="Histidine kinase" evidence="8">
    <location>
        <begin position="585"/>
        <end position="819"/>
    </location>
</feature>
<reference evidence="9 10" key="1">
    <citation type="submission" date="2018-08" db="EMBL/GenBank/DDBJ databases">
        <title>A genome reference for cultivated species of the human gut microbiota.</title>
        <authorList>
            <person name="Zou Y."/>
            <person name="Xue W."/>
            <person name="Luo G."/>
        </authorList>
    </citation>
    <scope>NUCLEOTIDE SEQUENCE [LARGE SCALE GENOMIC DNA]</scope>
    <source>
        <strain evidence="9 10">AM40-30BH</strain>
    </source>
</reference>
<dbReference type="SMART" id="SM00387">
    <property type="entry name" value="HATPase_c"/>
    <property type="match status" value="1"/>
</dbReference>
<dbReference type="SUPFAM" id="SSF48452">
    <property type="entry name" value="TPR-like"/>
    <property type="match status" value="1"/>
</dbReference>
<proteinExistence type="predicted"/>
<dbReference type="EC" id="2.7.13.3" evidence="2"/>
<feature type="domain" description="Histidine kinase" evidence="8">
    <location>
        <begin position="1216"/>
        <end position="1437"/>
    </location>
</feature>
<dbReference type="Pfam" id="PF17140">
    <property type="entry name" value="DUF5113"/>
    <property type="match status" value="2"/>
</dbReference>
<keyword evidence="6" id="KW-1133">Transmembrane helix</keyword>
<dbReference type="PROSITE" id="PS50109">
    <property type="entry name" value="HIS_KIN"/>
    <property type="match status" value="2"/>
</dbReference>
<dbReference type="InterPro" id="IPR005467">
    <property type="entry name" value="His_kinase_dom"/>
</dbReference>
<evidence type="ECO:0000256" key="4">
    <source>
        <dbReference type="ARBA" id="ARBA00022777"/>
    </source>
</evidence>
<dbReference type="InterPro" id="IPR036890">
    <property type="entry name" value="HATPase_C_sf"/>
</dbReference>
<dbReference type="EMBL" id="QSGO01000018">
    <property type="protein sequence ID" value="RHB32674.1"/>
    <property type="molecule type" value="Genomic_DNA"/>
</dbReference>
<dbReference type="InterPro" id="IPR004358">
    <property type="entry name" value="Sig_transdc_His_kin-like_C"/>
</dbReference>
<dbReference type="InterPro" id="IPR050736">
    <property type="entry name" value="Sensor_HK_Regulatory"/>
</dbReference>
<sequence length="1437" mass="165818">MNRHLPLYILCMLLLTALFSCVGTAPTKEVRFIDSLNRRAYAYRYKNLDSSYHPALEAYNKSRLYNQGKAEACNNLGFCAFMKMDFERAEGLHKEVYGLTKNELELLIADVGLMKIYQRAGMNKEYYDYRNSAMRRMKRIREDSNVFADKHETLRLNYAFTEFFIVSAVYYYYLQQRPEAMAALDKIPQDEALNEDTNQYLYFHYIKGSASLCEGDTPDERKLHEYDELYTTWRLASREGYLYFVGNSMQGLANLLIPEGDFDLIVSRRSHSLKQLGIPIDSLLPLRLGEKALQTFKEYDDLYQIAGAYVSIGKYFNAHGLYSEALDSLGKALECVNHHHLLYYHHDADTLDKLQPFVGADTIFTEMTWIGQERVKTVPEWISRIREQLSVSYAGLGMKPESDYNRNIYLDILNDTRQDKELESRYAYLEAESKQLNIVLFFATVGLLLVIVLFWIFNKRSKIKNRIYTERLQQTLILCRDITASIPMNIPLIQQGIDRLFGPDRITLEVTEEGKANFVHNHRLSRDEQALVHILIPYVEWAMDNEQAIATLSDERNQLEKQRYVYEQHIAANKRQNLIKKSCLAIVNGINPYIDRILNEVHKLTEKGFMKDLRIKKEKYQYIDELVTTINEYNDILALWIKMKQGTLSLNIEIFSLNELFELLGKGRRAFEMKNQTLEIESTQVLVKADKALTLFMINTLAENARKYTPEGGKIHIYARQTEEYVEISVEDNGRGLSAEDVARIIGEKVYDSRAIGMKDTEDTEILRQNKGSGFGLMNCKGIIEKYRKTNDLFRVCLFSVESEPGRGSRFYFRLPPGVRKIIGMLLCLLLPSYLCSSCVKEAKQAFAPSAIDSVGLAVDSNYEQLLDEASDYANAAYFANVDGYYEVALQYADSAIKVLNKHYKKYARRPYRYMKLVGEGTPAELTWWNEMFDSDFHAILDIRNEAAVAFLALKQLDGYNYNNAAFTALYKLQSEDQSLEGYCRQLERSTTNKIVGIILCILLLVISLAGYYLIYIRKRLLNRLNLEQVLEINKKVFASSLIRSQESAEALQREEDTLKEIPQRLVDEAFDSINELLTIDRLSLAVYNETTHHLEFASNPRLDAMPELMQRCFNEQAYQSDGLAQAIPLMVDAGGEHQCVGVLYLERREGTELETDRLLFELVARYVAIVVFNAVVKLAMKYRDIESAHEEAQRASWEDSMLHVQNMVLDNCLSTIKHETVYYPNKIKQIVGKLNTQNLSEAEERENVEAISELIEYYKGIFTILSSCASRQLEEVTFRRSTIQVSDLFEYAAKYFRRVSKGKRTGVELMLEPTEGRVIGDINQLRFLLENLIDEALDGSKNGILKLRAREEDEYVRFLFTDTRREKSVEELNQLFYPNLARMTAGEKGELRGTEYLICKQIIRDHDEFAGRRGCRINAEPAVGGGFTVYFTIPRR</sequence>
<keyword evidence="6" id="KW-0472">Membrane</keyword>
<dbReference type="SUPFAM" id="SSF55874">
    <property type="entry name" value="ATPase domain of HSP90 chaperone/DNA topoisomerase II/histidine kinase"/>
    <property type="match status" value="2"/>
</dbReference>
<gene>
    <name evidence="9" type="ORF">DW888_16765</name>
</gene>
<keyword evidence="4" id="KW-0418">Kinase</keyword>
<dbReference type="Gene3D" id="3.30.565.10">
    <property type="entry name" value="Histidine kinase-like ATPase, C-terminal domain"/>
    <property type="match status" value="2"/>
</dbReference>
<dbReference type="PRINTS" id="PR00344">
    <property type="entry name" value="BCTRLSENSOR"/>
</dbReference>
<protein>
    <recommendedName>
        <fullName evidence="2">histidine kinase</fullName>
        <ecNumber evidence="2">2.7.13.3</ecNumber>
    </recommendedName>
</protein>
<dbReference type="SMART" id="SM00028">
    <property type="entry name" value="TPR"/>
    <property type="match status" value="2"/>
</dbReference>
<dbReference type="GO" id="GO:0004673">
    <property type="term" value="F:protein histidine kinase activity"/>
    <property type="evidence" value="ECO:0007669"/>
    <property type="project" value="UniProtKB-EC"/>
</dbReference>
<keyword evidence="7" id="KW-0732">Signal</keyword>
<feature type="chain" id="PRO_5019453083" description="histidine kinase" evidence="7">
    <location>
        <begin position="26"/>
        <end position="1437"/>
    </location>
</feature>
<keyword evidence="5" id="KW-0902">Two-component regulatory system</keyword>
<name>A0A413VGL0_9BACE</name>
<evidence type="ECO:0000313" key="9">
    <source>
        <dbReference type="EMBL" id="RHB32674.1"/>
    </source>
</evidence>
<feature type="signal peptide" evidence="7">
    <location>
        <begin position="1"/>
        <end position="25"/>
    </location>
</feature>
<evidence type="ECO:0000256" key="7">
    <source>
        <dbReference type="SAM" id="SignalP"/>
    </source>
</evidence>
<accession>A0A413VGL0</accession>
<dbReference type="InterPro" id="IPR003594">
    <property type="entry name" value="HATPase_dom"/>
</dbReference>
<dbReference type="RefSeq" id="WP_122202037.1">
    <property type="nucleotide sequence ID" value="NZ_CABJFV010000018.1"/>
</dbReference>
<comment type="catalytic activity">
    <reaction evidence="1">
        <text>ATP + protein L-histidine = ADP + protein N-phospho-L-histidine.</text>
        <dbReference type="EC" id="2.7.13.3"/>
    </reaction>
</comment>
<evidence type="ECO:0000313" key="10">
    <source>
        <dbReference type="Proteomes" id="UP000284379"/>
    </source>
</evidence>
<dbReference type="PANTHER" id="PTHR43711">
    <property type="entry name" value="TWO-COMPONENT HISTIDINE KINASE"/>
    <property type="match status" value="1"/>
</dbReference>
<comment type="caution">
    <text evidence="9">The sequence shown here is derived from an EMBL/GenBank/DDBJ whole genome shotgun (WGS) entry which is preliminary data.</text>
</comment>
<feature type="transmembrane region" description="Helical" evidence="6">
    <location>
        <begin position="995"/>
        <end position="1015"/>
    </location>
</feature>
<feature type="transmembrane region" description="Helical" evidence="6">
    <location>
        <begin position="438"/>
        <end position="457"/>
    </location>
</feature>
<dbReference type="PANTHER" id="PTHR43711:SF31">
    <property type="entry name" value="HISTIDINE KINASE"/>
    <property type="match status" value="1"/>
</dbReference>
<dbReference type="Pfam" id="PF17139">
    <property type="entry name" value="DUF5112"/>
    <property type="match status" value="1"/>
</dbReference>
<evidence type="ECO:0000256" key="2">
    <source>
        <dbReference type="ARBA" id="ARBA00012438"/>
    </source>
</evidence>
<dbReference type="PROSITE" id="PS51257">
    <property type="entry name" value="PROKAR_LIPOPROTEIN"/>
    <property type="match status" value="1"/>
</dbReference>
<dbReference type="InterPro" id="IPR019734">
    <property type="entry name" value="TPR_rpt"/>
</dbReference>
<dbReference type="Proteomes" id="UP000284379">
    <property type="component" value="Unassembled WGS sequence"/>
</dbReference>
<dbReference type="InterPro" id="IPR033406">
    <property type="entry name" value="DUF5113"/>
</dbReference>